<dbReference type="AlphaFoldDB" id="A0A844AKV3"/>
<keyword evidence="2" id="KW-0732">Signal</keyword>
<keyword evidence="1" id="KW-0472">Membrane</keyword>
<comment type="caution">
    <text evidence="3">The sequence shown here is derived from an EMBL/GenBank/DDBJ whole genome shotgun (WGS) entry which is preliminary data.</text>
</comment>
<accession>A0A844AKV3</accession>
<evidence type="ECO:0000256" key="2">
    <source>
        <dbReference type="SAM" id="SignalP"/>
    </source>
</evidence>
<dbReference type="RefSeq" id="WP_060563524.1">
    <property type="nucleotide sequence ID" value="NZ_BJNI01000015.1"/>
</dbReference>
<evidence type="ECO:0000313" key="4">
    <source>
        <dbReference type="Proteomes" id="UP000466694"/>
    </source>
</evidence>
<proteinExistence type="predicted"/>
<reference evidence="3 4" key="1">
    <citation type="journal article" date="2013" name="Genome Biol.">
        <title>Comparative genomics of the core and accessory genomes of 48 Sinorhizobium strains comprising five genospecies.</title>
        <authorList>
            <person name="Sugawara M."/>
            <person name="Epstein B."/>
            <person name="Badgley B.D."/>
            <person name="Unno T."/>
            <person name="Xu L."/>
            <person name="Reese J."/>
            <person name="Gyaneshwar P."/>
            <person name="Denny R."/>
            <person name="Mudge J."/>
            <person name="Bharti A.K."/>
            <person name="Farmer A.D."/>
            <person name="May G.D."/>
            <person name="Woodward J.E."/>
            <person name="Medigue C."/>
            <person name="Vallenet D."/>
            <person name="Lajus A."/>
            <person name="Rouy Z."/>
            <person name="Martinez-Vaz B."/>
            <person name="Tiffin P."/>
            <person name="Young N.D."/>
            <person name="Sadowsky M.J."/>
        </authorList>
    </citation>
    <scope>NUCLEOTIDE SEQUENCE [LARGE SCALE GENOMIC DNA]</scope>
    <source>
        <strain evidence="3 4">USDA205</strain>
    </source>
</reference>
<feature type="chain" id="PRO_5032866775" evidence="2">
    <location>
        <begin position="20"/>
        <end position="388"/>
    </location>
</feature>
<dbReference type="Proteomes" id="UP000466694">
    <property type="component" value="Unassembled WGS sequence"/>
</dbReference>
<dbReference type="EMBL" id="WISZ01000197">
    <property type="protein sequence ID" value="MQX11780.1"/>
    <property type="molecule type" value="Genomic_DNA"/>
</dbReference>
<gene>
    <name evidence="3" type="ORF">GHK48_26925</name>
</gene>
<keyword evidence="1" id="KW-0812">Transmembrane</keyword>
<feature type="transmembrane region" description="Helical" evidence="1">
    <location>
        <begin position="354"/>
        <end position="379"/>
    </location>
</feature>
<organism evidence="3 4">
    <name type="scientific">Rhizobium fredii</name>
    <name type="common">Sinorhizobium fredii</name>
    <dbReference type="NCBI Taxonomy" id="380"/>
    <lineage>
        <taxon>Bacteria</taxon>
        <taxon>Pseudomonadati</taxon>
        <taxon>Pseudomonadota</taxon>
        <taxon>Alphaproteobacteria</taxon>
        <taxon>Hyphomicrobiales</taxon>
        <taxon>Rhizobiaceae</taxon>
        <taxon>Sinorhizobium/Ensifer group</taxon>
        <taxon>Sinorhizobium</taxon>
    </lineage>
</organism>
<protein>
    <submittedName>
        <fullName evidence="3">Transcriptional regulator</fullName>
    </submittedName>
</protein>
<name>A0A844AKV3_RHIFR</name>
<keyword evidence="1" id="KW-1133">Transmembrane helix</keyword>
<evidence type="ECO:0000256" key="1">
    <source>
        <dbReference type="SAM" id="Phobius"/>
    </source>
</evidence>
<sequence>MFKRIRSAARLAVAATALAGSLAAFYSSPFAGALPLAFDHEPEAITRYRLQRLSTDALVNEIRAAVDADEFSDAQDLVRIGLELDHHIPPEVVTSTAEPMADVAWRNSTGFARGFIHGQVDSVPSLIGAVAADYFVIGDVRDTYREGGKLLAGDDYDRFTLGASLFGMVVTLAPGTGPIDVGASILKNANKAGKMSSKLAARLFRSVNDAVDVSVLKKGLAAMPAPKVSFSGLPGLAGAISELSIEDVRKLDFSKLDAAVKEAWPVDVSAVRRQFDGVLRPGTVDELRVAASSIGSIRSDAGIRSVFKVLERADSPAELDRFKSLAKRMGDRTAGTIRLFGKGAIWLGDLIFEMAAAIVFAIGWCLGAAWTASTFLLNLHRLLRSHVL</sequence>
<feature type="signal peptide" evidence="2">
    <location>
        <begin position="1"/>
        <end position="19"/>
    </location>
</feature>
<evidence type="ECO:0000313" key="3">
    <source>
        <dbReference type="EMBL" id="MQX11780.1"/>
    </source>
</evidence>